<sequence length="115" mass="13244">MSAFIYVLTTNGVLFLISIIFWKFPPKKINRLYGYRTPKAMQNEDIWHFANTTFNLAFLKYSGISFVFALLLASISATELTWQPMVFVALAILVSLIKTERAINENFNDEGKRIK</sequence>
<evidence type="ECO:0000313" key="2">
    <source>
        <dbReference type="EMBL" id="KOY51300.1"/>
    </source>
</evidence>
<feature type="transmembrane region" description="Helical" evidence="1">
    <location>
        <begin position="80"/>
        <end position="97"/>
    </location>
</feature>
<feature type="transmembrane region" description="Helical" evidence="1">
    <location>
        <begin position="6"/>
        <end position="25"/>
    </location>
</feature>
<evidence type="ECO:0000313" key="5">
    <source>
        <dbReference type="Proteomes" id="UP000183071"/>
    </source>
</evidence>
<dbReference type="AlphaFoldDB" id="A0A0N0CF27"/>
<dbReference type="OrthoDB" id="3173919at2"/>
<evidence type="ECO:0000256" key="1">
    <source>
        <dbReference type="SAM" id="Phobius"/>
    </source>
</evidence>
<dbReference type="Pfam" id="PF13630">
    <property type="entry name" value="SdpI"/>
    <property type="match status" value="1"/>
</dbReference>
<dbReference type="STRING" id="1300348.I602_860"/>
<proteinExistence type="predicted"/>
<organism evidence="2 4">
    <name type="scientific">Polaribacter dokdonensis DSW-5</name>
    <dbReference type="NCBI Taxonomy" id="1300348"/>
    <lineage>
        <taxon>Bacteria</taxon>
        <taxon>Pseudomonadati</taxon>
        <taxon>Bacteroidota</taxon>
        <taxon>Flavobacteriia</taxon>
        <taxon>Flavobacteriales</taxon>
        <taxon>Flavobacteriaceae</taxon>
    </lineage>
</organism>
<dbReference type="Proteomes" id="UP000183071">
    <property type="component" value="Unassembled WGS sequence"/>
</dbReference>
<evidence type="ECO:0000313" key="4">
    <source>
        <dbReference type="Proteomes" id="UP000037716"/>
    </source>
</evidence>
<evidence type="ECO:0000313" key="3">
    <source>
        <dbReference type="EMBL" id="SEE14389.1"/>
    </source>
</evidence>
<gene>
    <name evidence="2" type="ORF">I602_860</name>
    <name evidence="3" type="ORF">SAMN05444353_0919</name>
</gene>
<dbReference type="RefSeq" id="WP_053973498.1">
    <property type="nucleotide sequence ID" value="NZ_FNUE01000001.1"/>
</dbReference>
<comment type="caution">
    <text evidence="2">The sequence shown here is derived from an EMBL/GenBank/DDBJ whole genome shotgun (WGS) entry which is preliminary data.</text>
</comment>
<dbReference type="InterPro" id="IPR025962">
    <property type="entry name" value="SdpI/YhfL"/>
</dbReference>
<dbReference type="EMBL" id="LGBR01000001">
    <property type="protein sequence ID" value="KOY51300.1"/>
    <property type="molecule type" value="Genomic_DNA"/>
</dbReference>
<dbReference type="Proteomes" id="UP000037716">
    <property type="component" value="Unassembled WGS sequence"/>
</dbReference>
<keyword evidence="1" id="KW-0472">Membrane</keyword>
<dbReference type="EMBL" id="FNUE01000001">
    <property type="protein sequence ID" value="SEE14389.1"/>
    <property type="molecule type" value="Genomic_DNA"/>
</dbReference>
<protein>
    <submittedName>
        <fullName evidence="3">SdpI/YhfL protein family protein</fullName>
    </submittedName>
</protein>
<reference evidence="2 4" key="1">
    <citation type="submission" date="2015-07" db="EMBL/GenBank/DDBJ databases">
        <title>Genome of Polaribacter dokdonenesis DSW-5, isolated from seawater off Dokdo in Korea.</title>
        <authorList>
            <person name="Yoon K."/>
            <person name="Song J.Y."/>
            <person name="Kim J.F."/>
        </authorList>
    </citation>
    <scope>NUCLEOTIDE SEQUENCE [LARGE SCALE GENOMIC DNA]</scope>
    <source>
        <strain evidence="2 4">DSW-5</strain>
    </source>
</reference>
<dbReference type="PATRIC" id="fig|1300348.6.peg.859"/>
<reference evidence="3 5" key="2">
    <citation type="submission" date="2016-10" db="EMBL/GenBank/DDBJ databases">
        <authorList>
            <person name="Varghese N."/>
            <person name="Submissions S."/>
        </authorList>
    </citation>
    <scope>NUCLEOTIDE SEQUENCE [LARGE SCALE GENOMIC DNA]</scope>
    <source>
        <strain evidence="3 5">DSW-5</strain>
    </source>
</reference>
<keyword evidence="1" id="KW-0812">Transmembrane</keyword>
<keyword evidence="5" id="KW-1185">Reference proteome</keyword>
<feature type="transmembrane region" description="Helical" evidence="1">
    <location>
        <begin position="46"/>
        <end position="74"/>
    </location>
</feature>
<keyword evidence="1" id="KW-1133">Transmembrane helix</keyword>
<name>A0A0N0CF27_9FLAO</name>
<accession>A0A0N0CF27</accession>